<evidence type="ECO:0000256" key="1">
    <source>
        <dbReference type="SAM" id="MobiDB-lite"/>
    </source>
</evidence>
<dbReference type="Proteomes" id="UP001160148">
    <property type="component" value="Unassembled WGS sequence"/>
</dbReference>
<evidence type="ECO:0000313" key="2">
    <source>
        <dbReference type="EMBL" id="CAI6343100.1"/>
    </source>
</evidence>
<feature type="compositionally biased region" description="Basic and acidic residues" evidence="1">
    <location>
        <begin position="1"/>
        <end position="10"/>
    </location>
</feature>
<feature type="region of interest" description="Disordered" evidence="1">
    <location>
        <begin position="1"/>
        <end position="94"/>
    </location>
</feature>
<feature type="compositionally biased region" description="Basic residues" evidence="1">
    <location>
        <begin position="44"/>
        <end position="55"/>
    </location>
</feature>
<sequence>MIAIESERGRGLAPGGAADRKAPGTTSTTTTGRRETEQPTTARRTLHTNHRRRRKERDSRPTGYQTGPRNPERDLQTGRQQSLVEKSTKANCVP</sequence>
<organism evidence="2 3">
    <name type="scientific">Macrosiphum euphorbiae</name>
    <name type="common">potato aphid</name>
    <dbReference type="NCBI Taxonomy" id="13131"/>
    <lineage>
        <taxon>Eukaryota</taxon>
        <taxon>Metazoa</taxon>
        <taxon>Ecdysozoa</taxon>
        <taxon>Arthropoda</taxon>
        <taxon>Hexapoda</taxon>
        <taxon>Insecta</taxon>
        <taxon>Pterygota</taxon>
        <taxon>Neoptera</taxon>
        <taxon>Paraneoptera</taxon>
        <taxon>Hemiptera</taxon>
        <taxon>Sternorrhyncha</taxon>
        <taxon>Aphidomorpha</taxon>
        <taxon>Aphidoidea</taxon>
        <taxon>Aphididae</taxon>
        <taxon>Macrosiphini</taxon>
        <taxon>Macrosiphum</taxon>
    </lineage>
</organism>
<dbReference type="AlphaFoldDB" id="A0AAV0VHH2"/>
<proteinExistence type="predicted"/>
<comment type="caution">
    <text evidence="2">The sequence shown here is derived from an EMBL/GenBank/DDBJ whole genome shotgun (WGS) entry which is preliminary data.</text>
</comment>
<dbReference type="EMBL" id="CARXXK010000001">
    <property type="protein sequence ID" value="CAI6343100.1"/>
    <property type="molecule type" value="Genomic_DNA"/>
</dbReference>
<evidence type="ECO:0000313" key="3">
    <source>
        <dbReference type="Proteomes" id="UP001160148"/>
    </source>
</evidence>
<accession>A0AAV0VHH2</accession>
<reference evidence="2 3" key="1">
    <citation type="submission" date="2023-01" db="EMBL/GenBank/DDBJ databases">
        <authorList>
            <person name="Whitehead M."/>
        </authorList>
    </citation>
    <scope>NUCLEOTIDE SEQUENCE [LARGE SCALE GENOMIC DNA]</scope>
</reference>
<gene>
    <name evidence="2" type="ORF">MEUPH1_LOCUS417</name>
</gene>
<protein>
    <submittedName>
        <fullName evidence="2">Uncharacterized protein</fullName>
    </submittedName>
</protein>
<keyword evidence="3" id="KW-1185">Reference proteome</keyword>
<name>A0AAV0VHH2_9HEMI</name>